<name>A0A423PL72_9GAMM</name>
<dbReference type="Proteomes" id="UP000285123">
    <property type="component" value="Unassembled WGS sequence"/>
</dbReference>
<evidence type="ECO:0000313" key="2">
    <source>
        <dbReference type="Proteomes" id="UP000285123"/>
    </source>
</evidence>
<evidence type="ECO:0000313" key="1">
    <source>
        <dbReference type="EMBL" id="ROO26347.1"/>
    </source>
</evidence>
<accession>A0A423PL72</accession>
<gene>
    <name evidence="1" type="ORF">SAHL_13095</name>
</gene>
<dbReference type="AlphaFoldDB" id="A0A423PL72"/>
<comment type="caution">
    <text evidence="1">The sequence shown here is derived from an EMBL/GenBank/DDBJ whole genome shotgun (WGS) entry which is preliminary data.</text>
</comment>
<sequence length="43" mass="4598">MRAIALADELTAFAKEIAGTGGRRPVDARVRGRICGLRLSISE</sequence>
<dbReference type="EMBL" id="AYKF01000102">
    <property type="protein sequence ID" value="ROO26347.1"/>
    <property type="molecule type" value="Genomic_DNA"/>
</dbReference>
<proteinExistence type="predicted"/>
<protein>
    <submittedName>
        <fullName evidence="1">Uncharacterized protein</fullName>
    </submittedName>
</protein>
<organism evidence="1 2">
    <name type="scientific">Salinisphaera orenii YIM 95161</name>
    <dbReference type="NCBI Taxonomy" id="1051139"/>
    <lineage>
        <taxon>Bacteria</taxon>
        <taxon>Pseudomonadati</taxon>
        <taxon>Pseudomonadota</taxon>
        <taxon>Gammaproteobacteria</taxon>
        <taxon>Salinisphaerales</taxon>
        <taxon>Salinisphaeraceae</taxon>
        <taxon>Salinisphaera</taxon>
    </lineage>
</organism>
<reference evidence="1 2" key="1">
    <citation type="submission" date="2013-10" db="EMBL/GenBank/DDBJ databases">
        <title>Salinisphaera halophila YIM 95161 Genome Sequencing.</title>
        <authorList>
            <person name="Lai Q."/>
            <person name="Li C."/>
            <person name="Shao Z."/>
        </authorList>
    </citation>
    <scope>NUCLEOTIDE SEQUENCE [LARGE SCALE GENOMIC DNA]</scope>
    <source>
        <strain evidence="1 2">YIM 95161</strain>
    </source>
</reference>